<sequence>MRLGGEGQSELWLAHRALLKRCTRLQDNRSGASKITTLPNTTTVYLPSLCR</sequence>
<evidence type="ECO:0000313" key="2">
    <source>
        <dbReference type="Proteomes" id="UP000054538"/>
    </source>
</evidence>
<protein>
    <submittedName>
        <fullName evidence="1">Uncharacterized protein</fullName>
    </submittedName>
</protein>
<dbReference type="EMBL" id="KN830451">
    <property type="protein sequence ID" value="KIK72777.1"/>
    <property type="molecule type" value="Genomic_DNA"/>
</dbReference>
<keyword evidence="2" id="KW-1185">Reference proteome</keyword>
<reference evidence="1 2" key="1">
    <citation type="submission" date="2014-04" db="EMBL/GenBank/DDBJ databases">
        <authorList>
            <consortium name="DOE Joint Genome Institute"/>
            <person name="Kuo A."/>
            <person name="Kohler A."/>
            <person name="Jargeat P."/>
            <person name="Nagy L.G."/>
            <person name="Floudas D."/>
            <person name="Copeland A."/>
            <person name="Barry K.W."/>
            <person name="Cichocki N."/>
            <person name="Veneault-Fourrey C."/>
            <person name="LaButti K."/>
            <person name="Lindquist E.A."/>
            <person name="Lipzen A."/>
            <person name="Lundell T."/>
            <person name="Morin E."/>
            <person name="Murat C."/>
            <person name="Sun H."/>
            <person name="Tunlid A."/>
            <person name="Henrissat B."/>
            <person name="Grigoriev I.V."/>
            <person name="Hibbett D.S."/>
            <person name="Martin F."/>
            <person name="Nordberg H.P."/>
            <person name="Cantor M.N."/>
            <person name="Hua S.X."/>
        </authorList>
    </citation>
    <scope>NUCLEOTIDE SEQUENCE [LARGE SCALE GENOMIC DNA]</scope>
    <source>
        <strain evidence="1 2">Ve08.2h10</strain>
    </source>
</reference>
<dbReference type="AlphaFoldDB" id="A0A0D0BM71"/>
<dbReference type="InParanoid" id="A0A0D0BM71"/>
<reference evidence="2" key="2">
    <citation type="submission" date="2015-01" db="EMBL/GenBank/DDBJ databases">
        <title>Evolutionary Origins and Diversification of the Mycorrhizal Mutualists.</title>
        <authorList>
            <consortium name="DOE Joint Genome Institute"/>
            <consortium name="Mycorrhizal Genomics Consortium"/>
            <person name="Kohler A."/>
            <person name="Kuo A."/>
            <person name="Nagy L.G."/>
            <person name="Floudas D."/>
            <person name="Copeland A."/>
            <person name="Barry K.W."/>
            <person name="Cichocki N."/>
            <person name="Veneault-Fourrey C."/>
            <person name="LaButti K."/>
            <person name="Lindquist E.A."/>
            <person name="Lipzen A."/>
            <person name="Lundell T."/>
            <person name="Morin E."/>
            <person name="Murat C."/>
            <person name="Riley R."/>
            <person name="Ohm R."/>
            <person name="Sun H."/>
            <person name="Tunlid A."/>
            <person name="Henrissat B."/>
            <person name="Grigoriev I.V."/>
            <person name="Hibbett D.S."/>
            <person name="Martin F."/>
        </authorList>
    </citation>
    <scope>NUCLEOTIDE SEQUENCE [LARGE SCALE GENOMIC DNA]</scope>
    <source>
        <strain evidence="2">Ve08.2h10</strain>
    </source>
</reference>
<proteinExistence type="predicted"/>
<gene>
    <name evidence="1" type="ORF">PAXRUDRAFT_836379</name>
</gene>
<name>A0A0D0BM71_9AGAM</name>
<organism evidence="1 2">
    <name type="scientific">Paxillus rubicundulus Ve08.2h10</name>
    <dbReference type="NCBI Taxonomy" id="930991"/>
    <lineage>
        <taxon>Eukaryota</taxon>
        <taxon>Fungi</taxon>
        <taxon>Dikarya</taxon>
        <taxon>Basidiomycota</taxon>
        <taxon>Agaricomycotina</taxon>
        <taxon>Agaricomycetes</taxon>
        <taxon>Agaricomycetidae</taxon>
        <taxon>Boletales</taxon>
        <taxon>Paxilineae</taxon>
        <taxon>Paxillaceae</taxon>
        <taxon>Paxillus</taxon>
    </lineage>
</organism>
<accession>A0A0D0BM71</accession>
<evidence type="ECO:0000313" key="1">
    <source>
        <dbReference type="EMBL" id="KIK72777.1"/>
    </source>
</evidence>
<dbReference type="HOGENOM" id="CLU_3107085_0_0_1"/>
<dbReference type="Proteomes" id="UP000054538">
    <property type="component" value="Unassembled WGS sequence"/>
</dbReference>